<name>A0A4R1K5A2_9BACT</name>
<dbReference type="Pfam" id="PF03864">
    <property type="entry name" value="Phage_cap_E"/>
    <property type="match status" value="1"/>
</dbReference>
<sequence>MIQFDLGKYFTSDAIVRTLSSMPELKSPVLDSVYPEAKRRSHPLPTVSVADLQQPVSNIAVTRRGGDPVPVYEENGSITHIEPQPFRPSERLNGVDVNNLKLLDESGIQLLVNNKIDRLRRIVRASTEAMAAQSLKGSIAYPMAMDGGFATYGVDFGSTLSHTPEEVWNESSISLDDILADLIGMEAQIQNSSHYGSDIRFWAGQSAFMALAKIVQDTGNTSFTAMIDAKTINIAGFRVELMNSSYTDLATGSQVKVVDSQKLMAFAADAPFELVYSVIDDLDSNLTAMPFFVKQVRDPRSSSIEIIAESKPLPVPFTKGICWATVL</sequence>
<dbReference type="Proteomes" id="UP000294614">
    <property type="component" value="Unassembled WGS sequence"/>
</dbReference>
<reference evidence="1 2" key="1">
    <citation type="submission" date="2019-03" db="EMBL/GenBank/DDBJ databases">
        <title>Genomic Encyclopedia of Type Strains, Phase IV (KMG-IV): sequencing the most valuable type-strain genomes for metagenomic binning, comparative biology and taxonomic classification.</title>
        <authorList>
            <person name="Goeker M."/>
        </authorList>
    </citation>
    <scope>NUCLEOTIDE SEQUENCE [LARGE SCALE GENOMIC DNA]</scope>
    <source>
        <strain evidence="1 2">DSM 24984</strain>
    </source>
</reference>
<evidence type="ECO:0000313" key="1">
    <source>
        <dbReference type="EMBL" id="TCK58199.1"/>
    </source>
</evidence>
<dbReference type="EMBL" id="SMGG01000008">
    <property type="protein sequence ID" value="TCK58199.1"/>
    <property type="molecule type" value="Genomic_DNA"/>
</dbReference>
<protein>
    <submittedName>
        <fullName evidence="1">Major capsid protein E</fullName>
    </submittedName>
</protein>
<keyword evidence="2" id="KW-1185">Reference proteome</keyword>
<comment type="caution">
    <text evidence="1">The sequence shown here is derived from an EMBL/GenBank/DDBJ whole genome shotgun (WGS) entry which is preliminary data.</text>
</comment>
<dbReference type="AlphaFoldDB" id="A0A4R1K5A2"/>
<dbReference type="RefSeq" id="WP_132874678.1">
    <property type="nucleotide sequence ID" value="NZ_JAJUHT010000009.1"/>
</dbReference>
<dbReference type="InterPro" id="IPR005564">
    <property type="entry name" value="Major_capsid_GpE"/>
</dbReference>
<dbReference type="OrthoDB" id="9772707at2"/>
<gene>
    <name evidence="1" type="ORF">C8D98_2714</name>
</gene>
<evidence type="ECO:0000313" key="2">
    <source>
        <dbReference type="Proteomes" id="UP000294614"/>
    </source>
</evidence>
<accession>A0A4R1K5A2</accession>
<proteinExistence type="predicted"/>
<organism evidence="1 2">
    <name type="scientific">Seleniivibrio woodruffii</name>
    <dbReference type="NCBI Taxonomy" id="1078050"/>
    <lineage>
        <taxon>Bacteria</taxon>
        <taxon>Pseudomonadati</taxon>
        <taxon>Deferribacterota</taxon>
        <taxon>Deferribacteres</taxon>
        <taxon>Deferribacterales</taxon>
        <taxon>Geovibrionaceae</taxon>
        <taxon>Seleniivibrio</taxon>
    </lineage>
</organism>